<dbReference type="SUPFAM" id="SSF53790">
    <property type="entry name" value="Tetrapyrrole methylase"/>
    <property type="match status" value="1"/>
</dbReference>
<dbReference type="NCBIfam" id="TIGR02467">
    <property type="entry name" value="CbiE"/>
    <property type="match status" value="1"/>
</dbReference>
<evidence type="ECO:0000259" key="6">
    <source>
        <dbReference type="Pfam" id="PF00590"/>
    </source>
</evidence>
<dbReference type="Gene3D" id="3.30.950.10">
    <property type="entry name" value="Methyltransferase, Cobalt-precorrin-4 Transmethylase, Domain 2"/>
    <property type="match status" value="1"/>
</dbReference>
<evidence type="ECO:0000256" key="2">
    <source>
        <dbReference type="ARBA" id="ARBA00022573"/>
    </source>
</evidence>
<dbReference type="InterPro" id="IPR006365">
    <property type="entry name" value="Cbl_synth_CobL"/>
</dbReference>
<protein>
    <submittedName>
        <fullName evidence="7">Precorrin-6B methylase 1,2</fullName>
    </submittedName>
</protein>
<gene>
    <name evidence="7" type="ordered locus">PTH_0952</name>
</gene>
<dbReference type="SUPFAM" id="SSF53335">
    <property type="entry name" value="S-adenosyl-L-methionine-dependent methyltransferases"/>
    <property type="match status" value="1"/>
</dbReference>
<dbReference type="GO" id="GO:0003723">
    <property type="term" value="F:RNA binding"/>
    <property type="evidence" value="ECO:0007669"/>
    <property type="project" value="UniProtKB-KW"/>
</dbReference>
<dbReference type="InterPro" id="IPR029063">
    <property type="entry name" value="SAM-dependent_MTases_sf"/>
</dbReference>
<evidence type="ECO:0000256" key="1">
    <source>
        <dbReference type="ARBA" id="ARBA00004953"/>
    </source>
</evidence>
<evidence type="ECO:0000313" key="8">
    <source>
        <dbReference type="Proteomes" id="UP000006556"/>
    </source>
</evidence>
<dbReference type="eggNOG" id="COG2241">
    <property type="taxonomic scope" value="Bacteria"/>
</dbReference>
<dbReference type="InterPro" id="IPR014776">
    <property type="entry name" value="4pyrrole_Mease_sub2"/>
</dbReference>
<dbReference type="EMBL" id="AP009389">
    <property type="protein sequence ID" value="BAF59133.1"/>
    <property type="molecule type" value="Genomic_DNA"/>
</dbReference>
<reference evidence="8" key="1">
    <citation type="journal article" date="2008" name="Genome Res.">
        <title>The genome of Pelotomaculum thermopropionicum reveals niche-associated evolution in anaerobic microbiota.</title>
        <authorList>
            <person name="Kosaka T."/>
            <person name="Kato S."/>
            <person name="Shimoyama T."/>
            <person name="Ishii S."/>
            <person name="Abe T."/>
            <person name="Watanabe K."/>
        </authorList>
    </citation>
    <scope>NUCLEOTIDE SEQUENCE [LARGE SCALE GENOMIC DNA]</scope>
    <source>
        <strain evidence="8">DSM 13744 / JCM 10971 / SI</strain>
    </source>
</reference>
<dbReference type="STRING" id="370438.PTH_0952"/>
<dbReference type="InterPro" id="IPR050714">
    <property type="entry name" value="Cobalamin_biosynth_MTase"/>
</dbReference>
<dbReference type="Proteomes" id="UP000006556">
    <property type="component" value="Chromosome"/>
</dbReference>
<dbReference type="GO" id="GO:0008276">
    <property type="term" value="F:protein methyltransferase activity"/>
    <property type="evidence" value="ECO:0007669"/>
    <property type="project" value="InterPro"/>
</dbReference>
<evidence type="ECO:0000313" key="7">
    <source>
        <dbReference type="EMBL" id="BAF59133.1"/>
    </source>
</evidence>
<keyword evidence="3 7" id="KW-0489">Methyltransferase</keyword>
<keyword evidence="8" id="KW-1185">Reference proteome</keyword>
<comment type="pathway">
    <text evidence="1">Cofactor biosynthesis; adenosylcobalamin biosynthesis.</text>
</comment>
<evidence type="ECO:0000256" key="5">
    <source>
        <dbReference type="ARBA" id="ARBA00022691"/>
    </source>
</evidence>
<dbReference type="InterPro" id="IPR000878">
    <property type="entry name" value="4pyrrol_Mease"/>
</dbReference>
<dbReference type="GO" id="GO:0032259">
    <property type="term" value="P:methylation"/>
    <property type="evidence" value="ECO:0007669"/>
    <property type="project" value="UniProtKB-KW"/>
</dbReference>
<dbReference type="InterPro" id="IPR035996">
    <property type="entry name" value="4pyrrol_Methylase_sf"/>
</dbReference>
<dbReference type="PANTHER" id="PTHR43182">
    <property type="entry name" value="COBALT-PRECORRIN-6B C(15)-METHYLTRANSFERASE (DECARBOXYLATING)"/>
    <property type="match status" value="1"/>
</dbReference>
<dbReference type="InterPro" id="IPR014008">
    <property type="entry name" value="Cbl_synth_MTase_CbiT"/>
</dbReference>
<dbReference type="PANTHER" id="PTHR43182:SF1">
    <property type="entry name" value="COBALT-PRECORRIN-7 C(5)-METHYLTRANSFERASE"/>
    <property type="match status" value="1"/>
</dbReference>
<evidence type="ECO:0000256" key="4">
    <source>
        <dbReference type="ARBA" id="ARBA00022679"/>
    </source>
</evidence>
<dbReference type="InterPro" id="IPR012818">
    <property type="entry name" value="CbiE"/>
</dbReference>
<dbReference type="KEGG" id="pth:PTH_0952"/>
<keyword evidence="5" id="KW-0949">S-adenosyl-L-methionine</keyword>
<dbReference type="UniPathway" id="UPA00148"/>
<dbReference type="PIRSF" id="PIRSF036428">
    <property type="entry name" value="CobL"/>
    <property type="match status" value="1"/>
</dbReference>
<dbReference type="Pfam" id="PF00590">
    <property type="entry name" value="TP_methylase"/>
    <property type="match status" value="1"/>
</dbReference>
<dbReference type="NCBIfam" id="TIGR02469">
    <property type="entry name" value="CbiT"/>
    <property type="match status" value="1"/>
</dbReference>
<dbReference type="InterPro" id="IPR014777">
    <property type="entry name" value="4pyrrole_Mease_sub1"/>
</dbReference>
<name>A5D3Q3_PELTS</name>
<accession>A5D3Q3</accession>
<dbReference type="GO" id="GO:0009236">
    <property type="term" value="P:cobalamin biosynthetic process"/>
    <property type="evidence" value="ECO:0007669"/>
    <property type="project" value="UniProtKB-UniPathway"/>
</dbReference>
<dbReference type="AlphaFoldDB" id="A5D3Q3"/>
<dbReference type="CDD" id="cd02440">
    <property type="entry name" value="AdoMet_MTases"/>
    <property type="match status" value="1"/>
</dbReference>
<dbReference type="eggNOG" id="COG2242">
    <property type="taxonomic scope" value="Bacteria"/>
</dbReference>
<keyword evidence="2" id="KW-0169">Cobalamin biosynthesis</keyword>
<dbReference type="Pfam" id="PF01135">
    <property type="entry name" value="PCMT"/>
    <property type="match status" value="1"/>
</dbReference>
<evidence type="ECO:0000256" key="3">
    <source>
        <dbReference type="ARBA" id="ARBA00022603"/>
    </source>
</evidence>
<feature type="domain" description="Tetrapyrrole methylase" evidence="6">
    <location>
        <begin position="1"/>
        <end position="184"/>
    </location>
</feature>
<proteinExistence type="predicted"/>
<sequence length="411" mass="43714">MVGIGPGSKEYLTPAAGTAVAEAEVLVGGKHALGLFSGLGKECYRIGRSLEEAISFIEAARQERRVAVLLSGDPGFFSLLPRLRARLGEAGLRVIPGISSLQLACARLGLNWEDFCFVSVHGRGPEGLEAACATPKVAVLTDPAFTPAFVCRYFLERGKKFRQVWVLTDLGLPGEEVTAVSLEEGAMLSGRGNSVVILLGEEAGRDSGQEEFGVLTPGLPDELFVRGEAAMSQEEIRVLVLCKARLRKGMTVYEIGAGTGSWTVEVARLIAPGKVFAVEKDSAALALVRANLEKFRISNVVPVPGEAPGVCAGLPPADLVLIGGSGGRLREILVAARGWLRGRGLLVLTAVTPETFGTAWQILHEGGWQDQEAVLANLARVVQRGRTKIWQGENPVFILRARVQGGGTDDD</sequence>
<dbReference type="CDD" id="cd11644">
    <property type="entry name" value="Precorrin-6Y-MT"/>
    <property type="match status" value="1"/>
</dbReference>
<dbReference type="Gene3D" id="3.40.1010.10">
    <property type="entry name" value="Cobalt-precorrin-4 Transmethylase, Domain 1"/>
    <property type="match status" value="1"/>
</dbReference>
<organism evidence="7 8">
    <name type="scientific">Pelotomaculum thermopropionicum (strain DSM 13744 / JCM 10971 / SI)</name>
    <dbReference type="NCBI Taxonomy" id="370438"/>
    <lineage>
        <taxon>Bacteria</taxon>
        <taxon>Bacillati</taxon>
        <taxon>Bacillota</taxon>
        <taxon>Clostridia</taxon>
        <taxon>Eubacteriales</taxon>
        <taxon>Desulfotomaculaceae</taxon>
        <taxon>Pelotomaculum</taxon>
    </lineage>
</organism>
<dbReference type="HOGENOM" id="CLU_031955_1_2_9"/>
<dbReference type="Gene3D" id="3.40.50.150">
    <property type="entry name" value="Vaccinia Virus protein VP39"/>
    <property type="match status" value="1"/>
</dbReference>
<keyword evidence="4" id="KW-0808">Transferase</keyword>